<feature type="chain" id="PRO_5020798389" evidence="1">
    <location>
        <begin position="22"/>
        <end position="227"/>
    </location>
</feature>
<dbReference type="Pfam" id="PF13568">
    <property type="entry name" value="OMP_b-brl_2"/>
    <property type="match status" value="1"/>
</dbReference>
<organism evidence="3 4">
    <name type="scientific">Neolewinella litorea</name>
    <dbReference type="NCBI Taxonomy" id="2562452"/>
    <lineage>
        <taxon>Bacteria</taxon>
        <taxon>Pseudomonadati</taxon>
        <taxon>Bacteroidota</taxon>
        <taxon>Saprospiria</taxon>
        <taxon>Saprospirales</taxon>
        <taxon>Lewinellaceae</taxon>
        <taxon>Neolewinella</taxon>
    </lineage>
</organism>
<accession>A0A4S4NNT2</accession>
<feature type="domain" description="Outer membrane protein beta-barrel" evidence="2">
    <location>
        <begin position="21"/>
        <end position="201"/>
    </location>
</feature>
<dbReference type="Gene3D" id="2.40.160.20">
    <property type="match status" value="1"/>
</dbReference>
<dbReference type="SUPFAM" id="SSF56925">
    <property type="entry name" value="OMPA-like"/>
    <property type="match status" value="1"/>
</dbReference>
<proteinExistence type="predicted"/>
<evidence type="ECO:0000256" key="1">
    <source>
        <dbReference type="SAM" id="SignalP"/>
    </source>
</evidence>
<dbReference type="InterPro" id="IPR025665">
    <property type="entry name" value="Beta-barrel_OMP_2"/>
</dbReference>
<feature type="signal peptide" evidence="1">
    <location>
        <begin position="1"/>
        <end position="21"/>
    </location>
</feature>
<protein>
    <submittedName>
        <fullName evidence="3">PorT family protein</fullName>
    </submittedName>
</protein>
<dbReference type="AlphaFoldDB" id="A0A4S4NNT2"/>
<dbReference type="RefSeq" id="WP_136459141.1">
    <property type="nucleotide sequence ID" value="NZ_SRSF01000003.1"/>
</dbReference>
<dbReference type="InterPro" id="IPR011250">
    <property type="entry name" value="OMP/PagP_B-barrel"/>
</dbReference>
<keyword evidence="1" id="KW-0732">Signal</keyword>
<dbReference type="Proteomes" id="UP000308528">
    <property type="component" value="Unassembled WGS sequence"/>
</dbReference>
<reference evidence="3 4" key="1">
    <citation type="submission" date="2019-04" db="EMBL/GenBank/DDBJ databases">
        <title>Lewinella litorea sp. nov., isolated from a marine sand.</title>
        <authorList>
            <person name="Yoon J.-H."/>
        </authorList>
    </citation>
    <scope>NUCLEOTIDE SEQUENCE [LARGE SCALE GENOMIC DNA]</scope>
    <source>
        <strain evidence="3 4">HSMS-39</strain>
    </source>
</reference>
<evidence type="ECO:0000313" key="4">
    <source>
        <dbReference type="Proteomes" id="UP000308528"/>
    </source>
</evidence>
<evidence type="ECO:0000313" key="3">
    <source>
        <dbReference type="EMBL" id="THH40028.1"/>
    </source>
</evidence>
<evidence type="ECO:0000259" key="2">
    <source>
        <dbReference type="Pfam" id="PF13568"/>
    </source>
</evidence>
<dbReference type="EMBL" id="SRSF01000003">
    <property type="protein sequence ID" value="THH40028.1"/>
    <property type="molecule type" value="Genomic_DNA"/>
</dbReference>
<gene>
    <name evidence="3" type="ORF">E4021_10520</name>
</gene>
<keyword evidence="4" id="KW-1185">Reference proteome</keyword>
<dbReference type="OrthoDB" id="947434at2"/>
<sequence length="227" mass="24128">MKLQLLALFALLSTGLLTAQASWGIRAGAGQTALRSGQIFDPLTDRLEPLGNISLGAFAELPLTGYIAFRPGLEYSSRGSSLGLTDKVEVFGVQLPVGARAKTRFNYIEAPLLVQVNLPTESAIQPYAIAGPTLGYATGGRVTTAARAVVELNLYGTDLDLDAIGYERFHVGVIGGLGARARLGENTGLFMEARYEHGLSQPYDVPVIRDKVGFRGWNVGAGVTFAL</sequence>
<name>A0A4S4NNT2_9BACT</name>
<comment type="caution">
    <text evidence="3">The sequence shown here is derived from an EMBL/GenBank/DDBJ whole genome shotgun (WGS) entry which is preliminary data.</text>
</comment>